<keyword evidence="1" id="KW-0812">Transmembrane</keyword>
<gene>
    <name evidence="2" type="ORF">H2677_01430</name>
</gene>
<evidence type="ECO:0000313" key="3">
    <source>
        <dbReference type="Proteomes" id="UP000679388"/>
    </source>
</evidence>
<keyword evidence="1" id="KW-0472">Membrane</keyword>
<dbReference type="InterPro" id="IPR045584">
    <property type="entry name" value="Pilin-like"/>
</dbReference>
<dbReference type="EMBL" id="CP059558">
    <property type="protein sequence ID" value="QUY36898.1"/>
    <property type="molecule type" value="Genomic_DNA"/>
</dbReference>
<accession>A0AAX1MH46</accession>
<dbReference type="NCBIfam" id="TIGR02532">
    <property type="entry name" value="IV_pilin_GFxxxE"/>
    <property type="match status" value="1"/>
</dbReference>
<dbReference type="Proteomes" id="UP000679388">
    <property type="component" value="Chromosome"/>
</dbReference>
<protein>
    <submittedName>
        <fullName evidence="2">Prepilin-type N-terminal cleavage/methylation domain-containing protein</fullName>
    </submittedName>
</protein>
<dbReference type="InterPro" id="IPR012902">
    <property type="entry name" value="N_methyl_site"/>
</dbReference>
<dbReference type="RefSeq" id="WP_212639003.1">
    <property type="nucleotide sequence ID" value="NZ_CP059558.1"/>
</dbReference>
<feature type="transmembrane region" description="Helical" evidence="1">
    <location>
        <begin position="6"/>
        <end position="27"/>
    </location>
</feature>
<dbReference type="AlphaFoldDB" id="A0AAX1MH46"/>
<organism evidence="2 3">
    <name type="scientific">Acinetobacter junii</name>
    <dbReference type="NCBI Taxonomy" id="40215"/>
    <lineage>
        <taxon>Bacteria</taxon>
        <taxon>Pseudomonadati</taxon>
        <taxon>Pseudomonadota</taxon>
        <taxon>Gammaproteobacteria</taxon>
        <taxon>Moraxellales</taxon>
        <taxon>Moraxellaceae</taxon>
        <taxon>Acinetobacter</taxon>
    </lineage>
</organism>
<dbReference type="SUPFAM" id="SSF54523">
    <property type="entry name" value="Pili subunits"/>
    <property type="match status" value="1"/>
</dbReference>
<dbReference type="GeneID" id="70091153"/>
<proteinExistence type="predicted"/>
<reference evidence="2" key="1">
    <citation type="submission" date="2020-07" db="EMBL/GenBank/DDBJ databases">
        <title>Acinetobacter junii strain YR7 chromosome and plasmid pNDM-YR7.</title>
        <authorList>
            <person name="Tang B."/>
        </authorList>
    </citation>
    <scope>NUCLEOTIDE SEQUENCE</scope>
    <source>
        <strain evidence="2">YR7</strain>
    </source>
</reference>
<dbReference type="Gene3D" id="3.30.700.10">
    <property type="entry name" value="Glycoprotein, Type 4 Pilin"/>
    <property type="match status" value="1"/>
</dbReference>
<evidence type="ECO:0000256" key="1">
    <source>
        <dbReference type="SAM" id="Phobius"/>
    </source>
</evidence>
<dbReference type="PROSITE" id="PS00409">
    <property type="entry name" value="PROKAR_NTER_METHYL"/>
    <property type="match status" value="1"/>
</dbReference>
<keyword evidence="1" id="KW-1133">Transmembrane helix</keyword>
<evidence type="ECO:0000313" key="2">
    <source>
        <dbReference type="EMBL" id="QUY36898.1"/>
    </source>
</evidence>
<dbReference type="Pfam" id="PF07963">
    <property type="entry name" value="N_methyl"/>
    <property type="match status" value="1"/>
</dbReference>
<sequence>MRTDQGFTLIELIVTIAVVAIIAMIAAPSMSQLLVKQNLNKSTNELVHVLTEARVKAALDRKEIKVGFIASIVDADLNWTPSGDAVLKPGSPTSIIFLPTGLVKDWASTNSSFIVCEKTSGSLSKTVSISKMGTIQQVVEGTCS</sequence>
<name>A0AAX1MH46_ACIJU</name>